<evidence type="ECO:0000313" key="1">
    <source>
        <dbReference type="EMBL" id="KAG1534063.1"/>
    </source>
</evidence>
<evidence type="ECO:0000313" key="2">
    <source>
        <dbReference type="Proteomes" id="UP000740926"/>
    </source>
</evidence>
<gene>
    <name evidence="1" type="ORF">G6F50_015667</name>
</gene>
<name>A0A9P6XWG4_9FUNG</name>
<keyword evidence="2" id="KW-1185">Reference proteome</keyword>
<sequence>MRVHQARQGVHVALLQRLHDAQVLALGMAAPALLHVDPAHEMDAGIDAFQRAHEFFVARQAGQLQVEGFIQLQQARRVAVVRHVPGTLDELPQPGQFFVAGALAGGAHDAGLQYRAVFVQAVDLLGVQQAGDEAPVDRATACD</sequence>
<dbReference type="Proteomes" id="UP000740926">
    <property type="component" value="Unassembled WGS sequence"/>
</dbReference>
<dbReference type="AlphaFoldDB" id="A0A9P6XWG4"/>
<protein>
    <submittedName>
        <fullName evidence="1">Uncharacterized protein</fullName>
    </submittedName>
</protein>
<accession>A0A9P6XWG4</accession>
<reference evidence="1 2" key="1">
    <citation type="journal article" date="2020" name="Microb. Genom.">
        <title>Genetic diversity of clinical and environmental Mucorales isolates obtained from an investigation of mucormycosis cases among solid organ transplant recipients.</title>
        <authorList>
            <person name="Nguyen M.H."/>
            <person name="Kaul D."/>
            <person name="Muto C."/>
            <person name="Cheng S.J."/>
            <person name="Richter R.A."/>
            <person name="Bruno V.M."/>
            <person name="Liu G."/>
            <person name="Beyhan S."/>
            <person name="Sundermann A.J."/>
            <person name="Mounaud S."/>
            <person name="Pasculle A.W."/>
            <person name="Nierman W.C."/>
            <person name="Driscoll E."/>
            <person name="Cumbie R."/>
            <person name="Clancy C.J."/>
            <person name="Dupont C.L."/>
        </authorList>
    </citation>
    <scope>NUCLEOTIDE SEQUENCE [LARGE SCALE GENOMIC DNA]</scope>
    <source>
        <strain evidence="1 2">GL24</strain>
    </source>
</reference>
<comment type="caution">
    <text evidence="1">The sequence shown here is derived from an EMBL/GenBank/DDBJ whole genome shotgun (WGS) entry which is preliminary data.</text>
</comment>
<dbReference type="EMBL" id="JAANIU010008913">
    <property type="protein sequence ID" value="KAG1534063.1"/>
    <property type="molecule type" value="Genomic_DNA"/>
</dbReference>
<proteinExistence type="predicted"/>
<organism evidence="1 2">
    <name type="scientific">Rhizopus delemar</name>
    <dbReference type="NCBI Taxonomy" id="936053"/>
    <lineage>
        <taxon>Eukaryota</taxon>
        <taxon>Fungi</taxon>
        <taxon>Fungi incertae sedis</taxon>
        <taxon>Mucoromycota</taxon>
        <taxon>Mucoromycotina</taxon>
        <taxon>Mucoromycetes</taxon>
        <taxon>Mucorales</taxon>
        <taxon>Mucorineae</taxon>
        <taxon>Rhizopodaceae</taxon>
        <taxon>Rhizopus</taxon>
    </lineage>
</organism>